<keyword evidence="5" id="KW-0009">Actin-binding</keyword>
<name>A0A8K0G273_IGNLU</name>
<dbReference type="Pfam" id="PF08953">
    <property type="entry name" value="DUF1899"/>
    <property type="match status" value="1"/>
</dbReference>
<dbReference type="Pfam" id="PF00400">
    <property type="entry name" value="WD40"/>
    <property type="match status" value="3"/>
</dbReference>
<organism evidence="10 11">
    <name type="scientific">Ignelater luminosus</name>
    <name type="common">Cucubano</name>
    <name type="synonym">Pyrophorus luminosus</name>
    <dbReference type="NCBI Taxonomy" id="2038154"/>
    <lineage>
        <taxon>Eukaryota</taxon>
        <taxon>Metazoa</taxon>
        <taxon>Ecdysozoa</taxon>
        <taxon>Arthropoda</taxon>
        <taxon>Hexapoda</taxon>
        <taxon>Insecta</taxon>
        <taxon>Pterygota</taxon>
        <taxon>Neoptera</taxon>
        <taxon>Endopterygota</taxon>
        <taxon>Coleoptera</taxon>
        <taxon>Polyphaga</taxon>
        <taxon>Elateriformia</taxon>
        <taxon>Elateroidea</taxon>
        <taxon>Elateridae</taxon>
        <taxon>Agrypninae</taxon>
        <taxon>Pyrophorini</taxon>
        <taxon>Ignelater</taxon>
    </lineage>
</organism>
<feature type="repeat" description="WD" evidence="6">
    <location>
        <begin position="166"/>
        <end position="208"/>
    </location>
</feature>
<dbReference type="OrthoDB" id="1850764at2759"/>
<evidence type="ECO:0000259" key="9">
    <source>
        <dbReference type="SMART" id="SM01166"/>
    </source>
</evidence>
<dbReference type="PROSITE" id="PS50294">
    <property type="entry name" value="WD_REPEATS_REGION"/>
    <property type="match status" value="2"/>
</dbReference>
<feature type="coiled-coil region" evidence="8">
    <location>
        <begin position="539"/>
        <end position="580"/>
    </location>
</feature>
<comment type="caution">
    <text evidence="10">The sequence shown here is derived from an EMBL/GenBank/DDBJ whole genome shotgun (WGS) entry which is preliminary data.</text>
</comment>
<dbReference type="SMART" id="SM01166">
    <property type="entry name" value="DUF1899"/>
    <property type="match status" value="1"/>
</dbReference>
<dbReference type="InterPro" id="IPR036322">
    <property type="entry name" value="WD40_repeat_dom_sf"/>
</dbReference>
<reference evidence="10" key="1">
    <citation type="submission" date="2019-08" db="EMBL/GenBank/DDBJ databases">
        <title>The genome of the North American firefly Photinus pyralis.</title>
        <authorList>
            <consortium name="Photinus pyralis genome working group"/>
            <person name="Fallon T.R."/>
            <person name="Sander Lower S.E."/>
            <person name="Weng J.-K."/>
        </authorList>
    </citation>
    <scope>NUCLEOTIDE SEQUENCE</scope>
    <source>
        <strain evidence="10">TRF0915ILg1</strain>
        <tissue evidence="10">Whole body</tissue>
    </source>
</reference>
<dbReference type="PANTHER" id="PTHR10856">
    <property type="entry name" value="CORONIN"/>
    <property type="match status" value="1"/>
</dbReference>
<keyword evidence="11" id="KW-1185">Reference proteome</keyword>
<keyword evidence="4 8" id="KW-0175">Coiled coil</keyword>
<dbReference type="InterPro" id="IPR015505">
    <property type="entry name" value="Coronin"/>
</dbReference>
<proteinExistence type="inferred from homology"/>
<evidence type="ECO:0000313" key="10">
    <source>
        <dbReference type="EMBL" id="KAF2883079.1"/>
    </source>
</evidence>
<evidence type="ECO:0000313" key="11">
    <source>
        <dbReference type="Proteomes" id="UP000801492"/>
    </source>
</evidence>
<dbReference type="SMART" id="SM01167">
    <property type="entry name" value="DUF1900"/>
    <property type="match status" value="1"/>
</dbReference>
<dbReference type="InterPro" id="IPR015943">
    <property type="entry name" value="WD40/YVTN_repeat-like_dom_sf"/>
</dbReference>
<keyword evidence="2 6" id="KW-0853">WD repeat</keyword>
<evidence type="ECO:0000256" key="6">
    <source>
        <dbReference type="PROSITE-ProRule" id="PRU00221"/>
    </source>
</evidence>
<dbReference type="AlphaFoldDB" id="A0A8K0G273"/>
<evidence type="ECO:0000256" key="3">
    <source>
        <dbReference type="ARBA" id="ARBA00022737"/>
    </source>
</evidence>
<dbReference type="FunFam" id="2.130.10.10:FF:000502">
    <property type="entry name" value="Coronin"/>
    <property type="match status" value="1"/>
</dbReference>
<feature type="domain" description="DUF1899" evidence="9">
    <location>
        <begin position="43"/>
        <end position="107"/>
    </location>
</feature>
<evidence type="ECO:0000256" key="7">
    <source>
        <dbReference type="RuleBase" id="RU280818"/>
    </source>
</evidence>
<dbReference type="InterPro" id="IPR015048">
    <property type="entry name" value="DUF1899"/>
</dbReference>
<keyword evidence="3 7" id="KW-0677">Repeat</keyword>
<protein>
    <recommendedName>
        <fullName evidence="7">Coronin</fullName>
    </recommendedName>
</protein>
<dbReference type="PANTHER" id="PTHR10856:SF44">
    <property type="entry name" value="CORONIN"/>
    <property type="match status" value="1"/>
</dbReference>
<comment type="similarity">
    <text evidence="1 7">Belongs to the WD repeat coronin family.</text>
</comment>
<dbReference type="InterPro" id="IPR019775">
    <property type="entry name" value="WD40_repeat_CS"/>
</dbReference>
<dbReference type="Gene3D" id="2.130.10.10">
    <property type="entry name" value="YVTN repeat-like/Quinoprotein amine dehydrogenase"/>
    <property type="match status" value="1"/>
</dbReference>
<dbReference type="InterPro" id="IPR001680">
    <property type="entry name" value="WD40_rpt"/>
</dbReference>
<gene>
    <name evidence="10" type="ORF">ILUMI_23092</name>
</gene>
<evidence type="ECO:0000256" key="4">
    <source>
        <dbReference type="ARBA" id="ARBA00023054"/>
    </source>
</evidence>
<dbReference type="EMBL" id="VTPC01090562">
    <property type="protein sequence ID" value="KAF2883079.1"/>
    <property type="molecule type" value="Genomic_DNA"/>
</dbReference>
<accession>A0A8K0G273</accession>
<sequence>MICEKEYSSRKENISPLKNTEKLINSIIDVRSCNKPTNRLWFRGVRSSKFRHVYGEPAKREKCYDNIKITKNAHDSQFCAVNPKFVAVVTEVAGGGAFLVLPIDNTGRLDFNAYRVTGHRGPVLDIKWNPFNDNIIASCSDDCTVKLWHIPDGGLSTHLSDWLVELVGHKRRVAYIEWHPTAENILFSAGFDHLVIVWDIEKGEAISVIDSHPDVIYSMSLNRDGSLLATTCKDKKLRVIEPRNGIVKSEGICHAGSKASKVIFLGASGRLLTTGFSRHSDRQYSLWDENDLSRPLATDTIDSSSGVVFPFYDPDTNIVYLAGKGDGNIRYYEIVDEPPYVHFLSQFLSGNPQRGLGVMPKRGVNTGICEVFRFYKLHTTRNLCEPIGMIVPRKSDQFHDDLYPDTVSPKPALTAQEWISGRNAMPILMSMKTGANVNNVLPPKPRVHKTIPPIPVIPSAENNKKKFAFLSTTTIPDYRPKDEISSYLEKSQKTTTNQNTKFQQLQQKFGNVANNTVSNHKDEEIPLLKQISSIDNINIEELRKSYLRQSEELRMTKKQLANSEMRIKELEDQIRRLQKHASA</sequence>
<dbReference type="PROSITE" id="PS00678">
    <property type="entry name" value="WD_REPEATS_1"/>
    <property type="match status" value="1"/>
</dbReference>
<dbReference type="Proteomes" id="UP000801492">
    <property type="component" value="Unassembled WGS sequence"/>
</dbReference>
<evidence type="ECO:0000256" key="8">
    <source>
        <dbReference type="SAM" id="Coils"/>
    </source>
</evidence>
<dbReference type="GO" id="GO:0051015">
    <property type="term" value="F:actin filament binding"/>
    <property type="evidence" value="ECO:0007669"/>
    <property type="project" value="TreeGrafter"/>
</dbReference>
<evidence type="ECO:0000256" key="5">
    <source>
        <dbReference type="ARBA" id="ARBA00023203"/>
    </source>
</evidence>
<evidence type="ECO:0000256" key="2">
    <source>
        <dbReference type="ARBA" id="ARBA00022574"/>
    </source>
</evidence>
<dbReference type="SUPFAM" id="SSF50978">
    <property type="entry name" value="WD40 repeat-like"/>
    <property type="match status" value="1"/>
</dbReference>
<dbReference type="SMART" id="SM00320">
    <property type="entry name" value="WD40"/>
    <property type="match status" value="3"/>
</dbReference>
<dbReference type="PROSITE" id="PS50082">
    <property type="entry name" value="WD_REPEATS_2"/>
    <property type="match status" value="2"/>
</dbReference>
<dbReference type="Pfam" id="PF16300">
    <property type="entry name" value="WD40_4"/>
    <property type="match status" value="1"/>
</dbReference>
<feature type="repeat" description="WD" evidence="6">
    <location>
        <begin position="116"/>
        <end position="150"/>
    </location>
</feature>
<evidence type="ECO:0000256" key="1">
    <source>
        <dbReference type="ARBA" id="ARBA00009482"/>
    </source>
</evidence>